<protein>
    <submittedName>
        <fullName evidence="13">Nuclear receptor domain-containing protein</fullName>
    </submittedName>
</protein>
<accession>A0A0R3W4G2</accession>
<evidence type="ECO:0000256" key="5">
    <source>
        <dbReference type="ARBA" id="ARBA00023125"/>
    </source>
</evidence>
<dbReference type="Proteomes" id="UP000282613">
    <property type="component" value="Unassembled WGS sequence"/>
</dbReference>
<dbReference type="InterPro" id="IPR050274">
    <property type="entry name" value="Nuclear_hormone_rcpt_NR2"/>
</dbReference>
<evidence type="ECO:0000313" key="12">
    <source>
        <dbReference type="Proteomes" id="UP000282613"/>
    </source>
</evidence>
<evidence type="ECO:0000256" key="4">
    <source>
        <dbReference type="ARBA" id="ARBA00023015"/>
    </source>
</evidence>
<dbReference type="WBParaSite" id="TASK_0000491201-mRNA-1">
    <property type="protein sequence ID" value="TASK_0000491201-mRNA-1"/>
    <property type="gene ID" value="TASK_0000491201"/>
</dbReference>
<dbReference type="PROSITE" id="PS51030">
    <property type="entry name" value="NUCLEAR_REC_DBD_2"/>
    <property type="match status" value="1"/>
</dbReference>
<dbReference type="SMART" id="SM00399">
    <property type="entry name" value="ZnF_C4"/>
    <property type="match status" value="1"/>
</dbReference>
<dbReference type="InterPro" id="IPR035500">
    <property type="entry name" value="NHR-like_dom_sf"/>
</dbReference>
<dbReference type="AlphaFoldDB" id="A0A0R3W4G2"/>
<name>A0A0R3W4G2_TAEAS</name>
<evidence type="ECO:0000256" key="6">
    <source>
        <dbReference type="ARBA" id="ARBA00023163"/>
    </source>
</evidence>
<keyword evidence="7" id="KW-0675">Receptor</keyword>
<dbReference type="OrthoDB" id="5771769at2759"/>
<dbReference type="EMBL" id="UYRS01018379">
    <property type="protein sequence ID" value="VDK34211.1"/>
    <property type="molecule type" value="Genomic_DNA"/>
</dbReference>
<dbReference type="STRING" id="60517.A0A0R3W4G2"/>
<dbReference type="GO" id="GO:0008270">
    <property type="term" value="F:zinc ion binding"/>
    <property type="evidence" value="ECO:0007669"/>
    <property type="project" value="UniProtKB-KW"/>
</dbReference>
<feature type="compositionally biased region" description="Polar residues" evidence="9">
    <location>
        <begin position="15"/>
        <end position="29"/>
    </location>
</feature>
<keyword evidence="8" id="KW-0539">Nucleus</keyword>
<dbReference type="PRINTS" id="PR00047">
    <property type="entry name" value="STROIDFINGER"/>
</dbReference>
<organism evidence="13">
    <name type="scientific">Taenia asiatica</name>
    <name type="common">Asian tapeworm</name>
    <dbReference type="NCBI Taxonomy" id="60517"/>
    <lineage>
        <taxon>Eukaryota</taxon>
        <taxon>Metazoa</taxon>
        <taxon>Spiralia</taxon>
        <taxon>Lophotrochozoa</taxon>
        <taxon>Platyhelminthes</taxon>
        <taxon>Cestoda</taxon>
        <taxon>Eucestoda</taxon>
        <taxon>Cyclophyllidea</taxon>
        <taxon>Taeniidae</taxon>
        <taxon>Taenia</taxon>
    </lineage>
</organism>
<reference evidence="13" key="1">
    <citation type="submission" date="2017-02" db="UniProtKB">
        <authorList>
            <consortium name="WormBaseParasite"/>
        </authorList>
    </citation>
    <scope>IDENTIFICATION</scope>
</reference>
<gene>
    <name evidence="11" type="ORF">TASK_LOCUS4913</name>
</gene>
<proteinExistence type="predicted"/>
<dbReference type="PANTHER" id="PTHR24083">
    <property type="entry name" value="NUCLEAR HORMONE RECEPTOR"/>
    <property type="match status" value="1"/>
</dbReference>
<keyword evidence="2" id="KW-0863">Zinc-finger</keyword>
<keyword evidence="6" id="KW-0804">Transcription</keyword>
<evidence type="ECO:0000313" key="13">
    <source>
        <dbReference type="WBParaSite" id="TASK_0000491201-mRNA-1"/>
    </source>
</evidence>
<evidence type="ECO:0000256" key="9">
    <source>
        <dbReference type="SAM" id="MobiDB-lite"/>
    </source>
</evidence>
<dbReference type="InterPro" id="IPR001628">
    <property type="entry name" value="Znf_hrmn_rcpt"/>
</dbReference>
<keyword evidence="5" id="KW-0238">DNA-binding</keyword>
<dbReference type="InterPro" id="IPR013088">
    <property type="entry name" value="Znf_NHR/GATA"/>
</dbReference>
<dbReference type="Gene3D" id="3.30.50.10">
    <property type="entry name" value="Erythroid Transcription Factor GATA-1, subunit A"/>
    <property type="match status" value="1"/>
</dbReference>
<dbReference type="GO" id="GO:0043565">
    <property type="term" value="F:sequence-specific DNA binding"/>
    <property type="evidence" value="ECO:0007669"/>
    <property type="project" value="InterPro"/>
</dbReference>
<feature type="domain" description="Nuclear receptor" evidence="10">
    <location>
        <begin position="30"/>
        <end position="114"/>
    </location>
</feature>
<evidence type="ECO:0000256" key="2">
    <source>
        <dbReference type="ARBA" id="ARBA00022771"/>
    </source>
</evidence>
<evidence type="ECO:0000256" key="3">
    <source>
        <dbReference type="ARBA" id="ARBA00022833"/>
    </source>
</evidence>
<dbReference type="GO" id="GO:0003700">
    <property type="term" value="F:DNA-binding transcription factor activity"/>
    <property type="evidence" value="ECO:0007669"/>
    <property type="project" value="InterPro"/>
</dbReference>
<sequence>MFTNSKNPVGKPSRSDFQQSANSMGNGHSTHYHKVCKDHSSGKHYGIYACDGHLQFLLLLHLKRSIRRNRQYTCKSRNGQESCCRVDKPHRNQCRACRLKKCLEAGMNRDSRTQKGEQGDGNEMTSVSAEIKPRIPFQISITSEELAVCVKGILLSTMTWISTFRPDRQLLRTFIQPTTYSSTTQLTPREIACLMSTAWPRVFILEAIEVFLKGQDSGRLVTFLTKLCSNGNAGGFNASEQIESLVRFLSDLHPSNDEFSLLKTFCLFSMESTPANQAEFEHLSALCVLLHQNLPVYIHTCFSTNLEQKEGFLRFLAAIKRLPDAIYCLIRSAFLKIFGCSMENIDCMIERMTFAAVEAASQATMKPP</sequence>
<dbReference type="SUPFAM" id="SSF57716">
    <property type="entry name" value="Glucocorticoid receptor-like (DNA-binding domain)"/>
    <property type="match status" value="1"/>
</dbReference>
<evidence type="ECO:0000256" key="1">
    <source>
        <dbReference type="ARBA" id="ARBA00022723"/>
    </source>
</evidence>
<keyword evidence="12" id="KW-1185">Reference proteome</keyword>
<keyword evidence="1" id="KW-0479">Metal-binding</keyword>
<evidence type="ECO:0000256" key="8">
    <source>
        <dbReference type="ARBA" id="ARBA00023242"/>
    </source>
</evidence>
<reference evidence="11 12" key="2">
    <citation type="submission" date="2018-11" db="EMBL/GenBank/DDBJ databases">
        <authorList>
            <consortium name="Pathogen Informatics"/>
        </authorList>
    </citation>
    <scope>NUCLEOTIDE SEQUENCE [LARGE SCALE GENOMIC DNA]</scope>
</reference>
<evidence type="ECO:0000259" key="10">
    <source>
        <dbReference type="PROSITE" id="PS51030"/>
    </source>
</evidence>
<feature type="region of interest" description="Disordered" evidence="9">
    <location>
        <begin position="1"/>
        <end position="31"/>
    </location>
</feature>
<keyword evidence="4" id="KW-0805">Transcription regulation</keyword>
<dbReference type="Gene3D" id="1.10.565.10">
    <property type="entry name" value="Retinoid X Receptor"/>
    <property type="match status" value="1"/>
</dbReference>
<keyword evidence="3" id="KW-0862">Zinc</keyword>
<evidence type="ECO:0000256" key="7">
    <source>
        <dbReference type="ARBA" id="ARBA00023170"/>
    </source>
</evidence>
<evidence type="ECO:0000313" key="11">
    <source>
        <dbReference type="EMBL" id="VDK34211.1"/>
    </source>
</evidence>
<dbReference type="Pfam" id="PF00105">
    <property type="entry name" value="zf-C4"/>
    <property type="match status" value="1"/>
</dbReference>
<dbReference type="SUPFAM" id="SSF48508">
    <property type="entry name" value="Nuclear receptor ligand-binding domain"/>
    <property type="match status" value="1"/>
</dbReference>